<organism evidence="1 2">
    <name type="scientific">Candidatus Methylomirabilis limnetica</name>
    <dbReference type="NCBI Taxonomy" id="2033718"/>
    <lineage>
        <taxon>Bacteria</taxon>
        <taxon>Candidatus Methylomirabilota</taxon>
        <taxon>Candidatus Methylomirabilia</taxon>
        <taxon>Candidatus Methylomirabilales</taxon>
        <taxon>Candidatus Methylomirabilaceae</taxon>
        <taxon>Candidatus Methylomirabilis</taxon>
    </lineage>
</organism>
<dbReference type="Proteomes" id="UP000241436">
    <property type="component" value="Unassembled WGS sequence"/>
</dbReference>
<keyword evidence="2" id="KW-1185">Reference proteome</keyword>
<proteinExistence type="predicted"/>
<name>A0A2T4U115_9BACT</name>
<evidence type="ECO:0000313" key="1">
    <source>
        <dbReference type="EMBL" id="PTL37061.1"/>
    </source>
</evidence>
<sequence>NPDELSETEIEALWAEEAEHRLDELEQGLVTESRAEDVLRRARAAQRNVRGINTMRLLTRLGARIKNRDRHYYRNNSWCSRL</sequence>
<feature type="non-terminal residue" evidence="1">
    <location>
        <position position="1"/>
    </location>
</feature>
<gene>
    <name evidence="1" type="ORF">CLG94_00585</name>
</gene>
<dbReference type="EMBL" id="NVQC01000008">
    <property type="protein sequence ID" value="PTL37061.1"/>
    <property type="molecule type" value="Genomic_DNA"/>
</dbReference>
<accession>A0A2T4U115</accession>
<protein>
    <recommendedName>
        <fullName evidence="3">Addiction module protein</fullName>
    </recommendedName>
</protein>
<comment type="caution">
    <text evidence="1">The sequence shown here is derived from an EMBL/GenBank/DDBJ whole genome shotgun (WGS) entry which is preliminary data.</text>
</comment>
<reference evidence="1 2" key="1">
    <citation type="submission" date="2017-09" db="EMBL/GenBank/DDBJ databases">
        <title>Bloom of a denitrifying methanotroph, Candidatus Methylomirabilis limnetica, in a deep stratified lake.</title>
        <authorList>
            <person name="Graf J.S."/>
            <person name="Marchant H.K."/>
            <person name="Tienken D."/>
            <person name="Hach P.F."/>
            <person name="Brand A."/>
            <person name="Schubert C.J."/>
            <person name="Kuypers M.M."/>
            <person name="Milucka J."/>
        </authorList>
    </citation>
    <scope>NUCLEOTIDE SEQUENCE [LARGE SCALE GENOMIC DNA]</scope>
    <source>
        <strain evidence="1 2">Zug</strain>
    </source>
</reference>
<evidence type="ECO:0000313" key="2">
    <source>
        <dbReference type="Proteomes" id="UP000241436"/>
    </source>
</evidence>
<reference evidence="2" key="2">
    <citation type="journal article" date="2018" name="Environ. Microbiol.">
        <title>Bloom of a denitrifying methanotroph, 'Candidatus Methylomirabilis limnetica', in a deep stratified lake.</title>
        <authorList>
            <person name="Graf J.S."/>
            <person name="Mayr M.J."/>
            <person name="Marchant H.K."/>
            <person name="Tienken D."/>
            <person name="Hach P.F."/>
            <person name="Brand A."/>
            <person name="Schubert C.J."/>
            <person name="Kuypers M.M."/>
            <person name="Milucka J."/>
        </authorList>
    </citation>
    <scope>NUCLEOTIDE SEQUENCE [LARGE SCALE GENOMIC DNA]</scope>
    <source>
        <strain evidence="2">Zug</strain>
    </source>
</reference>
<evidence type="ECO:0008006" key="3">
    <source>
        <dbReference type="Google" id="ProtNLM"/>
    </source>
</evidence>
<dbReference type="AlphaFoldDB" id="A0A2T4U115"/>